<proteinExistence type="predicted"/>
<dbReference type="GO" id="GO:0042371">
    <property type="term" value="P:vitamin K biosynthetic process"/>
    <property type="evidence" value="ECO:0007669"/>
    <property type="project" value="TreeGrafter"/>
</dbReference>
<keyword evidence="7 8" id="KW-0472">Membrane</keyword>
<feature type="transmembrane region" description="Helical" evidence="8">
    <location>
        <begin position="91"/>
        <end position="109"/>
    </location>
</feature>
<dbReference type="UniPathway" id="UPA00079"/>
<feature type="transmembrane region" description="Helical" evidence="8">
    <location>
        <begin position="146"/>
        <end position="165"/>
    </location>
</feature>
<comment type="subcellular location">
    <subcellularLocation>
        <location evidence="1">Membrane</location>
        <topology evidence="1">Multi-pass membrane protein</topology>
    </subcellularLocation>
</comment>
<feature type="transmembrane region" description="Helical" evidence="8">
    <location>
        <begin position="291"/>
        <end position="313"/>
    </location>
</feature>
<feature type="transmembrane region" description="Helical" evidence="8">
    <location>
        <begin position="185"/>
        <end position="211"/>
    </location>
</feature>
<feature type="transmembrane region" description="Helical" evidence="8">
    <location>
        <begin position="12"/>
        <end position="31"/>
    </location>
</feature>
<dbReference type="RefSeq" id="WP_068660418.1">
    <property type="nucleotide sequence ID" value="NZ_CP017770.1"/>
</dbReference>
<name>A0A167B7Q7_9BACL</name>
<dbReference type="NCBIfam" id="NF004752">
    <property type="entry name" value="PRK06080.1-4"/>
    <property type="match status" value="1"/>
</dbReference>
<dbReference type="GO" id="GO:0016020">
    <property type="term" value="C:membrane"/>
    <property type="evidence" value="ECO:0007669"/>
    <property type="project" value="UniProtKB-SubCell"/>
</dbReference>
<dbReference type="InterPro" id="IPR044878">
    <property type="entry name" value="UbiA_sf"/>
</dbReference>
<evidence type="ECO:0000313" key="10">
    <source>
        <dbReference type="Proteomes" id="UP000077134"/>
    </source>
</evidence>
<feature type="transmembrane region" description="Helical" evidence="8">
    <location>
        <begin position="37"/>
        <end position="62"/>
    </location>
</feature>
<gene>
    <name evidence="9" type="ORF">PNBC_17535</name>
</gene>
<evidence type="ECO:0000256" key="3">
    <source>
        <dbReference type="ARBA" id="ARBA00022428"/>
    </source>
</evidence>
<dbReference type="GO" id="GO:0004659">
    <property type="term" value="F:prenyltransferase activity"/>
    <property type="evidence" value="ECO:0007669"/>
    <property type="project" value="InterPro"/>
</dbReference>
<keyword evidence="10" id="KW-1185">Reference proteome</keyword>
<dbReference type="EMBL" id="LSFN01000036">
    <property type="protein sequence ID" value="OAB71811.1"/>
    <property type="molecule type" value="Genomic_DNA"/>
</dbReference>
<dbReference type="OrthoDB" id="9767568at2"/>
<protein>
    <submittedName>
        <fullName evidence="9">1,4-dihydroxy-2-naphthoate prenyltransferase</fullName>
    </submittedName>
</protein>
<keyword evidence="6 8" id="KW-1133">Transmembrane helix</keyword>
<evidence type="ECO:0000256" key="2">
    <source>
        <dbReference type="ARBA" id="ARBA00004863"/>
    </source>
</evidence>
<keyword evidence="3" id="KW-0474">Menaquinone biosynthesis</keyword>
<dbReference type="PIRSF" id="PIRSF005355">
    <property type="entry name" value="UBIAD1"/>
    <property type="match status" value="1"/>
</dbReference>
<evidence type="ECO:0000256" key="6">
    <source>
        <dbReference type="ARBA" id="ARBA00022989"/>
    </source>
</evidence>
<sequence length="315" mass="35512">MTVKSFLSLVEIRTKLASMIPFFLGSIYVVFRFQQFQVANFLLMFISLITFDMFTTVMNNYYDFKKAQKKEGYGYQEHNAIVKFGLRESTVVALIITLFITAVGAGMWLVANTGIIVFMVGGLSFCVGILYSFGPIPISRMPLGEVFSGLFMGFVIIFVSTFIHVGDQLVVLTLDQQLLDVHIDIVEILLIFLISIPAILGISNIMLANNICDINDDIENKRYTLPVYIGKDYALILFRWIYYASFLDLIVLLFLKVNPVIVLLILLTLIPLKKNISIFMNKQTKQHTFGLAVQNFMMTTTARIIALSVAALMGI</sequence>
<dbReference type="PANTHER" id="PTHR13929">
    <property type="entry name" value="1,4-DIHYDROXY-2-NAPHTHOATE OCTAPRENYLTRANSFERASE"/>
    <property type="match status" value="1"/>
</dbReference>
<dbReference type="Gene3D" id="1.10.357.140">
    <property type="entry name" value="UbiA prenyltransferase"/>
    <property type="match status" value="1"/>
</dbReference>
<keyword evidence="5 8" id="KW-0812">Transmembrane</keyword>
<dbReference type="KEGG" id="pcx:LPB68_13355"/>
<dbReference type="CDD" id="cd13962">
    <property type="entry name" value="PT_UbiA_UBIAD1"/>
    <property type="match status" value="1"/>
</dbReference>
<reference evidence="9 10" key="1">
    <citation type="submission" date="2016-02" db="EMBL/GenBank/DDBJ databases">
        <title>Paenibacillus sp. LPB0068, isolated from Crassostrea gigas.</title>
        <authorList>
            <person name="Shin S.-K."/>
            <person name="Yi H."/>
        </authorList>
    </citation>
    <scope>NUCLEOTIDE SEQUENCE [LARGE SCALE GENOMIC DNA]</scope>
    <source>
        <strain evidence="9 10">LPB0068</strain>
    </source>
</reference>
<feature type="transmembrane region" description="Helical" evidence="8">
    <location>
        <begin position="249"/>
        <end position="270"/>
    </location>
</feature>
<evidence type="ECO:0000256" key="1">
    <source>
        <dbReference type="ARBA" id="ARBA00004141"/>
    </source>
</evidence>
<accession>A0A167B7Q7</accession>
<keyword evidence="4 9" id="KW-0808">Transferase</keyword>
<feature type="transmembrane region" description="Helical" evidence="8">
    <location>
        <begin position="223"/>
        <end position="243"/>
    </location>
</feature>
<evidence type="ECO:0000256" key="4">
    <source>
        <dbReference type="ARBA" id="ARBA00022679"/>
    </source>
</evidence>
<dbReference type="STRING" id="1763538.LPB68_13355"/>
<comment type="caution">
    <text evidence="9">The sequence shown here is derived from an EMBL/GenBank/DDBJ whole genome shotgun (WGS) entry which is preliminary data.</text>
</comment>
<dbReference type="Pfam" id="PF01040">
    <property type="entry name" value="UbiA"/>
    <property type="match status" value="1"/>
</dbReference>
<dbReference type="AlphaFoldDB" id="A0A167B7Q7"/>
<comment type="pathway">
    <text evidence="2">Quinol/quinone metabolism; menaquinone biosynthesis.</text>
</comment>
<dbReference type="InterPro" id="IPR026046">
    <property type="entry name" value="UBIAD1"/>
</dbReference>
<dbReference type="GO" id="GO:0009234">
    <property type="term" value="P:menaquinone biosynthetic process"/>
    <property type="evidence" value="ECO:0007669"/>
    <property type="project" value="UniProtKB-UniPathway"/>
</dbReference>
<organism evidence="9 10">
    <name type="scientific">Paenibacillus crassostreae</name>
    <dbReference type="NCBI Taxonomy" id="1763538"/>
    <lineage>
        <taxon>Bacteria</taxon>
        <taxon>Bacillati</taxon>
        <taxon>Bacillota</taxon>
        <taxon>Bacilli</taxon>
        <taxon>Bacillales</taxon>
        <taxon>Paenibacillaceae</taxon>
        <taxon>Paenibacillus</taxon>
    </lineage>
</organism>
<dbReference type="PANTHER" id="PTHR13929:SF0">
    <property type="entry name" value="UBIA PRENYLTRANSFERASE DOMAIN-CONTAINING PROTEIN 1"/>
    <property type="match status" value="1"/>
</dbReference>
<evidence type="ECO:0000313" key="9">
    <source>
        <dbReference type="EMBL" id="OAB71811.1"/>
    </source>
</evidence>
<feature type="transmembrane region" description="Helical" evidence="8">
    <location>
        <begin position="115"/>
        <end position="134"/>
    </location>
</feature>
<evidence type="ECO:0000256" key="5">
    <source>
        <dbReference type="ARBA" id="ARBA00022692"/>
    </source>
</evidence>
<dbReference type="InterPro" id="IPR000537">
    <property type="entry name" value="UbiA_prenyltransferase"/>
</dbReference>
<evidence type="ECO:0000256" key="8">
    <source>
        <dbReference type="SAM" id="Phobius"/>
    </source>
</evidence>
<dbReference type="Proteomes" id="UP000077134">
    <property type="component" value="Unassembled WGS sequence"/>
</dbReference>
<evidence type="ECO:0000256" key="7">
    <source>
        <dbReference type="ARBA" id="ARBA00023136"/>
    </source>
</evidence>